<dbReference type="EMBL" id="KV440974">
    <property type="protein sequence ID" value="OAD77370.1"/>
    <property type="molecule type" value="Genomic_DNA"/>
</dbReference>
<organism evidence="3 4">
    <name type="scientific">Phycomyces blakesleeanus (strain ATCC 8743b / DSM 1359 / FGSC 10004 / NBRC 33097 / NRRL 1555)</name>
    <dbReference type="NCBI Taxonomy" id="763407"/>
    <lineage>
        <taxon>Eukaryota</taxon>
        <taxon>Fungi</taxon>
        <taxon>Fungi incertae sedis</taxon>
        <taxon>Mucoromycota</taxon>
        <taxon>Mucoromycotina</taxon>
        <taxon>Mucoromycetes</taxon>
        <taxon>Mucorales</taxon>
        <taxon>Phycomycetaceae</taxon>
        <taxon>Phycomyces</taxon>
    </lineage>
</organism>
<dbReference type="InterPro" id="IPR027749">
    <property type="entry name" value="TTLL12"/>
</dbReference>
<dbReference type="AlphaFoldDB" id="A0A163E8R0"/>
<dbReference type="InterPro" id="IPR046341">
    <property type="entry name" value="SET_dom_sf"/>
</dbReference>
<dbReference type="RefSeq" id="XP_018295410.1">
    <property type="nucleotide sequence ID" value="XM_018443145.1"/>
</dbReference>
<dbReference type="GO" id="GO:0005737">
    <property type="term" value="C:cytoplasm"/>
    <property type="evidence" value="ECO:0007669"/>
    <property type="project" value="TreeGrafter"/>
</dbReference>
<evidence type="ECO:0000313" key="3">
    <source>
        <dbReference type="EMBL" id="OAD77370.1"/>
    </source>
</evidence>
<dbReference type="PANTHER" id="PTHR46088">
    <property type="entry name" value="TUBULIN--TYROSINE LIGASE-LIKE PROTEIN 12"/>
    <property type="match status" value="1"/>
</dbReference>
<dbReference type="VEuPathDB" id="FungiDB:PHYBLDRAFT_76358"/>
<sequence>MSAYEGFVAVHKYQLASIPEELWQPLFMKLGEDYLDAGNFVELHQGDIVPGYSVHTKKDVTLKKHSDIFLIDHAWTTTPKEAKQQLRDNETLLDRMESIMDIEKEELADDEEEDEVEHDDEVVKMVAEQADVSYGEAKKALEEENYEVLNAIMKLTMDEEHKKEADRLQEQVINQILASGRPQEKEEEERKEKEEAHKKRLEELLERRVERVYCQMWSYLQTYSFSVLQQDGEPKAQTAWYACDEVGSALCHSSDPSVVCVPFIFSRGASGMIPYSVMFPIKDIKAGEPLTCDLLPKNLERPIDRKAYLLAFQQRLLADEDVQKITKELVDSYKAYQTSLEATQPPKSSKITNSEESVKALLSHPAEKAKEPVKVASTTPFVCDNLKLANTKLVTDEDKADIIWRSQDFMEWDSLKEHQTINQFPNEFCLTFKQNLAALIQKTYGSPEWVPRTYNLVTQLGEVVGNYLNNEESKSDNLWILKPWNLARGIDISINRSLPELIRTHDSAVPMIAQKYLTKPCLYNGKKFDLRYIVLLRQIEPTMIACVYNMFWIRLANKKFNLDDLDDYERQFTVMNYSKYEMTQLDYKSFIYHMEKENNIKWADVQNDINQAMKDVLAAAATQPQPLGLVPDKKPGFDAFSMYGFDVMLTDDFKPKIIEVNFSPDCTRACKYDPDFVNNIISVVDSRAGDAEKGLKSFTVL</sequence>
<evidence type="ECO:0000313" key="4">
    <source>
        <dbReference type="Proteomes" id="UP000077315"/>
    </source>
</evidence>
<dbReference type="InterPro" id="IPR057954">
    <property type="entry name" value="SET_TTL12"/>
</dbReference>
<dbReference type="InterPro" id="IPR004344">
    <property type="entry name" value="TTL/TTLL_fam"/>
</dbReference>
<dbReference type="SUPFAM" id="SSF82199">
    <property type="entry name" value="SET domain"/>
    <property type="match status" value="1"/>
</dbReference>
<feature type="domain" description="Tubulin--tyrosine ligase-like protein 12 SET-like" evidence="2">
    <location>
        <begin position="61"/>
        <end position="111"/>
    </location>
</feature>
<dbReference type="Gene3D" id="1.10.8.10">
    <property type="entry name" value="DNA helicase RuvA subunit, C-terminal domain"/>
    <property type="match status" value="1"/>
</dbReference>
<accession>A0A163E8R0</accession>
<dbReference type="InParanoid" id="A0A163E8R0"/>
<dbReference type="OrthoDB" id="2127950at2759"/>
<dbReference type="Gene3D" id="3.30.470.20">
    <property type="entry name" value="ATP-grasp fold, B domain"/>
    <property type="match status" value="1"/>
</dbReference>
<feature type="compositionally biased region" description="Basic and acidic residues" evidence="1">
    <location>
        <begin position="182"/>
        <end position="197"/>
    </location>
</feature>
<feature type="domain" description="Tubulin--tyrosine ligase-like protein 12 SET-like" evidence="2">
    <location>
        <begin position="207"/>
        <end position="310"/>
    </location>
</feature>
<dbReference type="SUPFAM" id="SSF56059">
    <property type="entry name" value="Glutathione synthetase ATP-binding domain-like"/>
    <property type="match status" value="1"/>
</dbReference>
<reference evidence="4" key="1">
    <citation type="submission" date="2015-06" db="EMBL/GenBank/DDBJ databases">
        <title>Expansion of signal transduction pathways in fungi by whole-genome duplication.</title>
        <authorList>
            <consortium name="DOE Joint Genome Institute"/>
            <person name="Corrochano L.M."/>
            <person name="Kuo A."/>
            <person name="Marcet-Houben M."/>
            <person name="Polaino S."/>
            <person name="Salamov A."/>
            <person name="Villalobos J.M."/>
            <person name="Alvarez M.I."/>
            <person name="Avalos J."/>
            <person name="Benito E.P."/>
            <person name="Benoit I."/>
            <person name="Burger G."/>
            <person name="Camino L.P."/>
            <person name="Canovas D."/>
            <person name="Cerda-Olmedo E."/>
            <person name="Cheng J.-F."/>
            <person name="Dominguez A."/>
            <person name="Elias M."/>
            <person name="Eslava A.P."/>
            <person name="Glaser F."/>
            <person name="Grimwood J."/>
            <person name="Gutierrez G."/>
            <person name="Heitman J."/>
            <person name="Henrissat B."/>
            <person name="Iturriaga E.A."/>
            <person name="Lang B.F."/>
            <person name="Lavin J.L."/>
            <person name="Lee S."/>
            <person name="Li W."/>
            <person name="Lindquist E."/>
            <person name="Lopez-Garcia S."/>
            <person name="Luque E.M."/>
            <person name="Marcos A.T."/>
            <person name="Martin J."/>
            <person name="McCluskey K."/>
            <person name="Medina H.R."/>
            <person name="Miralles-Duran A."/>
            <person name="Miyazaki A."/>
            <person name="Munoz-Torres E."/>
            <person name="Oguiza J.A."/>
            <person name="Ohm R."/>
            <person name="Olmedo M."/>
            <person name="Orejas M."/>
            <person name="Ortiz-Castellanos L."/>
            <person name="Pisabarro A.G."/>
            <person name="Rodriguez-Romero J."/>
            <person name="Ruiz-Herrera J."/>
            <person name="Ruiz-Vazquez R."/>
            <person name="Sanz C."/>
            <person name="Schackwitz W."/>
            <person name="Schmutz J."/>
            <person name="Shahriari M."/>
            <person name="Shelest E."/>
            <person name="Silva-Franco F."/>
            <person name="Soanes D."/>
            <person name="Syed K."/>
            <person name="Tagua V.G."/>
            <person name="Talbot N.J."/>
            <person name="Thon M."/>
            <person name="De vries R.P."/>
            <person name="Wiebenga A."/>
            <person name="Yadav J.S."/>
            <person name="Braun E.L."/>
            <person name="Baker S."/>
            <person name="Garre V."/>
            <person name="Horwitz B."/>
            <person name="Torres-Martinez S."/>
            <person name="Idnurm A."/>
            <person name="Herrera-Estrella A."/>
            <person name="Gabaldon T."/>
            <person name="Grigoriev I.V."/>
        </authorList>
    </citation>
    <scope>NUCLEOTIDE SEQUENCE [LARGE SCALE GENOMIC DNA]</scope>
    <source>
        <strain evidence="4">NRRL 1555(-)</strain>
    </source>
</reference>
<keyword evidence="4" id="KW-1185">Reference proteome</keyword>
<dbReference type="Proteomes" id="UP000077315">
    <property type="component" value="Unassembled WGS sequence"/>
</dbReference>
<protein>
    <recommendedName>
        <fullName evidence="2">Tubulin--tyrosine ligase-like protein 12 SET-like domain-containing protein</fullName>
    </recommendedName>
</protein>
<gene>
    <name evidence="3" type="ORF">PHYBLDRAFT_76358</name>
</gene>
<dbReference type="PROSITE" id="PS51221">
    <property type="entry name" value="TTL"/>
    <property type="match status" value="1"/>
</dbReference>
<feature type="region of interest" description="Disordered" evidence="1">
    <location>
        <begin position="177"/>
        <end position="197"/>
    </location>
</feature>
<dbReference type="Pfam" id="PF25556">
    <property type="entry name" value="SET_TTL"/>
    <property type="match status" value="2"/>
</dbReference>
<evidence type="ECO:0000256" key="1">
    <source>
        <dbReference type="SAM" id="MobiDB-lite"/>
    </source>
</evidence>
<dbReference type="GeneID" id="29004051"/>
<evidence type="ECO:0000259" key="2">
    <source>
        <dbReference type="Pfam" id="PF25556"/>
    </source>
</evidence>
<dbReference type="PANTHER" id="PTHR46088:SF1">
    <property type="entry name" value="TUBULIN--TYROSINE LIGASE-LIKE PROTEIN 12"/>
    <property type="match status" value="1"/>
</dbReference>
<name>A0A163E8R0_PHYB8</name>
<dbReference type="STRING" id="763407.A0A163E8R0"/>
<proteinExistence type="predicted"/>
<dbReference type="Pfam" id="PF03133">
    <property type="entry name" value="TTL"/>
    <property type="match status" value="1"/>
</dbReference>